<dbReference type="PROSITE" id="PS00409">
    <property type="entry name" value="PROKAR_NTER_METHYL"/>
    <property type="match status" value="1"/>
</dbReference>
<sequence length="190" mass="19272">MSIINVSLIRHRGFSLLEVLVALVVISIGVLGIAAMQATALSGTHTSQTESLVALQARSLADAMLANSAFWASAAAPSSVIVSPASSGTSVTFSGASAGTFTGSTSCLDSACSAANMAVYDVRDWAANYFAQAPKSNAVISCLTASTPPVCTIQLNWSQKKSVAINAATTSTSSSPATATTVSYTLVNEL</sequence>
<evidence type="ECO:0000313" key="2">
    <source>
        <dbReference type="EMBL" id="RUL62503.1"/>
    </source>
</evidence>
<dbReference type="Pfam" id="PF07963">
    <property type="entry name" value="N_methyl"/>
    <property type="match status" value="1"/>
</dbReference>
<evidence type="ECO:0000256" key="1">
    <source>
        <dbReference type="SAM" id="Phobius"/>
    </source>
</evidence>
<feature type="transmembrane region" description="Helical" evidence="1">
    <location>
        <begin position="12"/>
        <end position="36"/>
    </location>
</feature>
<comment type="caution">
    <text evidence="2">The sequence shown here is derived from an EMBL/GenBank/DDBJ whole genome shotgun (WGS) entry which is preliminary data.</text>
</comment>
<keyword evidence="1" id="KW-0812">Transmembrane</keyword>
<name>A0A432LR68_9GAMM</name>
<evidence type="ECO:0000313" key="3">
    <source>
        <dbReference type="Proteomes" id="UP000267077"/>
    </source>
</evidence>
<dbReference type="InterPro" id="IPR013362">
    <property type="entry name" value="Pilus_4_PilV"/>
</dbReference>
<proteinExistence type="predicted"/>
<dbReference type="InterPro" id="IPR012902">
    <property type="entry name" value="N_methyl_site"/>
</dbReference>
<keyword evidence="3" id="KW-1185">Reference proteome</keyword>
<dbReference type="AlphaFoldDB" id="A0A432LR68"/>
<keyword evidence="1" id="KW-1133">Transmembrane helix</keyword>
<dbReference type="NCBIfam" id="TIGR02532">
    <property type="entry name" value="IV_pilin_GFxxxE"/>
    <property type="match status" value="1"/>
</dbReference>
<organism evidence="2 3">
    <name type="scientific">Dyella dinghuensis</name>
    <dbReference type="NCBI Taxonomy" id="1920169"/>
    <lineage>
        <taxon>Bacteria</taxon>
        <taxon>Pseudomonadati</taxon>
        <taxon>Pseudomonadota</taxon>
        <taxon>Gammaproteobacteria</taxon>
        <taxon>Lysobacterales</taxon>
        <taxon>Rhodanobacteraceae</taxon>
        <taxon>Dyella</taxon>
    </lineage>
</organism>
<dbReference type="NCBIfam" id="TIGR02523">
    <property type="entry name" value="type_IV_pilV"/>
    <property type="match status" value="1"/>
</dbReference>
<dbReference type="RefSeq" id="WP_126674945.1">
    <property type="nucleotide sequence ID" value="NZ_RYZR01000007.1"/>
</dbReference>
<dbReference type="Proteomes" id="UP000267077">
    <property type="component" value="Unassembled WGS sequence"/>
</dbReference>
<keyword evidence="1" id="KW-0472">Membrane</keyword>
<reference evidence="2 3" key="1">
    <citation type="submission" date="2018-12" db="EMBL/GenBank/DDBJ databases">
        <title>Dyella dinghuensis sp. nov. DHOA06 and Dyella choica sp. nov. 4M-K27, isolated from forest soil.</title>
        <authorList>
            <person name="Qiu L.-H."/>
            <person name="Gao Z.-H."/>
        </authorList>
    </citation>
    <scope>NUCLEOTIDE SEQUENCE [LARGE SCALE GENOMIC DNA]</scope>
    <source>
        <strain evidence="2 3">DHOA06</strain>
    </source>
</reference>
<protein>
    <submittedName>
        <fullName evidence="2">Type IV pilus modification protein PilV</fullName>
    </submittedName>
</protein>
<dbReference type="OrthoDB" id="8547299at2"/>
<dbReference type="EMBL" id="RYZR01000007">
    <property type="protein sequence ID" value="RUL62503.1"/>
    <property type="molecule type" value="Genomic_DNA"/>
</dbReference>
<gene>
    <name evidence="2" type="primary">pilV</name>
    <name evidence="2" type="ORF">EKH79_16690</name>
</gene>
<accession>A0A432LR68</accession>